<feature type="non-terminal residue" evidence="3">
    <location>
        <position position="1"/>
    </location>
</feature>
<feature type="region of interest" description="Disordered" evidence="1">
    <location>
        <begin position="55"/>
        <end position="85"/>
    </location>
</feature>
<dbReference type="InterPro" id="IPR032389">
    <property type="entry name" value="GspB_C"/>
</dbReference>
<evidence type="ECO:0000313" key="3">
    <source>
        <dbReference type="EMBL" id="OGI43197.1"/>
    </source>
</evidence>
<accession>A0A1F6TDH2</accession>
<dbReference type="GO" id="GO:0015627">
    <property type="term" value="C:type II protein secretion system complex"/>
    <property type="evidence" value="ECO:0007669"/>
    <property type="project" value="InterPro"/>
</dbReference>
<protein>
    <recommendedName>
        <fullName evidence="2">Type II secretion system protein GspB C-terminal domain-containing protein</fullName>
    </recommendedName>
</protein>
<dbReference type="Proteomes" id="UP000177925">
    <property type="component" value="Unassembled WGS sequence"/>
</dbReference>
<reference evidence="3 4" key="1">
    <citation type="journal article" date="2016" name="Nat. Commun.">
        <title>Thousands of microbial genomes shed light on interconnected biogeochemical processes in an aquifer system.</title>
        <authorList>
            <person name="Anantharaman K."/>
            <person name="Brown C.T."/>
            <person name="Hug L.A."/>
            <person name="Sharon I."/>
            <person name="Castelle C.J."/>
            <person name="Probst A.J."/>
            <person name="Thomas B.C."/>
            <person name="Singh A."/>
            <person name="Wilkins M.J."/>
            <person name="Karaoz U."/>
            <person name="Brodie E.L."/>
            <person name="Williams K.H."/>
            <person name="Hubbard S.S."/>
            <person name="Banfield J.F."/>
        </authorList>
    </citation>
    <scope>NUCLEOTIDE SEQUENCE [LARGE SCALE GENOMIC DNA]</scope>
</reference>
<dbReference type="AlphaFoldDB" id="A0A1F6TDH2"/>
<dbReference type="STRING" id="1817758.A2150_05710"/>
<comment type="caution">
    <text evidence="3">The sequence shown here is derived from an EMBL/GenBank/DDBJ whole genome shotgun (WGS) entry which is preliminary data.</text>
</comment>
<dbReference type="Pfam" id="PF16537">
    <property type="entry name" value="T2SSB"/>
    <property type="match status" value="1"/>
</dbReference>
<organism evidence="3 4">
    <name type="scientific">Candidatus Muproteobacteria bacterium RBG_16_64_11</name>
    <dbReference type="NCBI Taxonomy" id="1817758"/>
    <lineage>
        <taxon>Bacteria</taxon>
        <taxon>Pseudomonadati</taxon>
        <taxon>Pseudomonadota</taxon>
        <taxon>Candidatus Muproteobacteria</taxon>
    </lineage>
</organism>
<feature type="domain" description="Type II secretion system protein GspB C-terminal" evidence="2">
    <location>
        <begin position="106"/>
        <end position="164"/>
    </location>
</feature>
<proteinExistence type="predicted"/>
<dbReference type="EMBL" id="MFSS01000065">
    <property type="protein sequence ID" value="OGI43197.1"/>
    <property type="molecule type" value="Genomic_DNA"/>
</dbReference>
<gene>
    <name evidence="3" type="ORF">A2150_05710</name>
</gene>
<sequence length="167" mass="17960">LVAGALVAVIMIWRGAAHEPPSEPEHRPPLAADSATLPLASVAELPPVREAQLSAIGGPPVTTATRSAVPPPPIAPPAQARGPATAAAAAEAPFLRQLAPELQRQLPELAVTIHVYSPEESQRILFINNREYRRGDQVQEGLRVEEIVPEGAVLSFRGERFKLRRPF</sequence>
<evidence type="ECO:0000256" key="1">
    <source>
        <dbReference type="SAM" id="MobiDB-lite"/>
    </source>
</evidence>
<evidence type="ECO:0000313" key="4">
    <source>
        <dbReference type="Proteomes" id="UP000177925"/>
    </source>
</evidence>
<name>A0A1F6TDH2_9PROT</name>
<evidence type="ECO:0000259" key="2">
    <source>
        <dbReference type="Pfam" id="PF16537"/>
    </source>
</evidence>